<gene>
    <name evidence="2" type="ORF">D3250_10160</name>
</gene>
<reference evidence="2 3" key="1">
    <citation type="submission" date="2018-09" db="EMBL/GenBank/DDBJ databases">
        <title>Nesterenkonia natronophila sp. nov., an alkaliphilic actinobacteriume isolated from a soda lake, and emended description of the genus Nesterenkonia.</title>
        <authorList>
            <person name="Menes R.J."/>
            <person name="Iriarte A."/>
        </authorList>
    </citation>
    <scope>NUCLEOTIDE SEQUENCE [LARGE SCALE GENOMIC DNA]</scope>
    <source>
        <strain evidence="2 3">M8</strain>
    </source>
</reference>
<dbReference type="RefSeq" id="WP_119903271.1">
    <property type="nucleotide sequence ID" value="NZ_QYZP01000003.1"/>
</dbReference>
<keyword evidence="1" id="KW-0732">Signal</keyword>
<protein>
    <recommendedName>
        <fullName evidence="4">Nuclear transport factor 2 family protein</fullName>
    </recommendedName>
</protein>
<evidence type="ECO:0008006" key="4">
    <source>
        <dbReference type="Google" id="ProtNLM"/>
    </source>
</evidence>
<dbReference type="AlphaFoldDB" id="A0A3A4F8J5"/>
<organism evidence="2 3">
    <name type="scientific">Nesterenkonia natronophila</name>
    <dbReference type="NCBI Taxonomy" id="2174932"/>
    <lineage>
        <taxon>Bacteria</taxon>
        <taxon>Bacillati</taxon>
        <taxon>Actinomycetota</taxon>
        <taxon>Actinomycetes</taxon>
        <taxon>Micrococcales</taxon>
        <taxon>Micrococcaceae</taxon>
        <taxon>Nesterenkonia</taxon>
    </lineage>
</organism>
<accession>A0A3A4F8J5</accession>
<evidence type="ECO:0000313" key="2">
    <source>
        <dbReference type="EMBL" id="RJN31204.1"/>
    </source>
</evidence>
<name>A0A3A4F8J5_9MICC</name>
<feature type="signal peptide" evidence="1">
    <location>
        <begin position="1"/>
        <end position="22"/>
    </location>
</feature>
<keyword evidence="3" id="KW-1185">Reference proteome</keyword>
<feature type="chain" id="PRO_5039654618" description="Nuclear transport factor 2 family protein" evidence="1">
    <location>
        <begin position="23"/>
        <end position="140"/>
    </location>
</feature>
<evidence type="ECO:0000256" key="1">
    <source>
        <dbReference type="SAM" id="SignalP"/>
    </source>
</evidence>
<evidence type="ECO:0000313" key="3">
    <source>
        <dbReference type="Proteomes" id="UP000266615"/>
    </source>
</evidence>
<comment type="caution">
    <text evidence="2">The sequence shown here is derived from an EMBL/GenBank/DDBJ whole genome shotgun (WGS) entry which is preliminary data.</text>
</comment>
<dbReference type="Proteomes" id="UP000266615">
    <property type="component" value="Unassembled WGS sequence"/>
</dbReference>
<sequence>MNHRAFYVGALFVFLLINSACHGDDSDSLGEPVDSVIKGVPVPVEANKHGRSGDTAAWSVRGADYEEIVAWFEDELPIDDDHDDLKFCETRESDVFVHWNWWEEAPEGHNGTPWLSVVVFQDERVNVVISYEEDDLSQCR</sequence>
<proteinExistence type="predicted"/>
<dbReference type="EMBL" id="QYZP01000003">
    <property type="protein sequence ID" value="RJN31204.1"/>
    <property type="molecule type" value="Genomic_DNA"/>
</dbReference>